<comment type="caution">
    <text evidence="2">The sequence shown here is derived from an EMBL/GenBank/DDBJ whole genome shotgun (WGS) entry which is preliminary data.</text>
</comment>
<dbReference type="EMBL" id="CM027688">
    <property type="protein sequence ID" value="KAG0519057.1"/>
    <property type="molecule type" value="Genomic_DNA"/>
</dbReference>
<evidence type="ECO:0000313" key="3">
    <source>
        <dbReference type="Proteomes" id="UP000807115"/>
    </source>
</evidence>
<protein>
    <submittedName>
        <fullName evidence="2">Uncharacterized protein</fullName>
    </submittedName>
</protein>
<evidence type="ECO:0000313" key="2">
    <source>
        <dbReference type="EMBL" id="KAG0519057.1"/>
    </source>
</evidence>
<gene>
    <name evidence="2" type="ORF">BDA96_09G231200</name>
</gene>
<name>A0A921U520_SORBI</name>
<accession>A0A921U520</accession>
<organism evidence="2 3">
    <name type="scientific">Sorghum bicolor</name>
    <name type="common">Sorghum</name>
    <name type="synonym">Sorghum vulgare</name>
    <dbReference type="NCBI Taxonomy" id="4558"/>
    <lineage>
        <taxon>Eukaryota</taxon>
        <taxon>Viridiplantae</taxon>
        <taxon>Streptophyta</taxon>
        <taxon>Embryophyta</taxon>
        <taxon>Tracheophyta</taxon>
        <taxon>Spermatophyta</taxon>
        <taxon>Magnoliopsida</taxon>
        <taxon>Liliopsida</taxon>
        <taxon>Poales</taxon>
        <taxon>Poaceae</taxon>
        <taxon>PACMAD clade</taxon>
        <taxon>Panicoideae</taxon>
        <taxon>Andropogonodae</taxon>
        <taxon>Andropogoneae</taxon>
        <taxon>Sorghinae</taxon>
        <taxon>Sorghum</taxon>
    </lineage>
</organism>
<dbReference type="Proteomes" id="UP000807115">
    <property type="component" value="Chromosome 9"/>
</dbReference>
<proteinExistence type="predicted"/>
<feature type="region of interest" description="Disordered" evidence="1">
    <location>
        <begin position="28"/>
        <end position="84"/>
    </location>
</feature>
<reference evidence="2" key="2">
    <citation type="submission" date="2020-10" db="EMBL/GenBank/DDBJ databases">
        <authorList>
            <person name="Cooper E.A."/>
            <person name="Brenton Z.W."/>
            <person name="Flinn B.S."/>
            <person name="Jenkins J."/>
            <person name="Shu S."/>
            <person name="Flowers D."/>
            <person name="Luo F."/>
            <person name="Wang Y."/>
            <person name="Xia P."/>
            <person name="Barry K."/>
            <person name="Daum C."/>
            <person name="Lipzen A."/>
            <person name="Yoshinaga Y."/>
            <person name="Schmutz J."/>
            <person name="Saski C."/>
            <person name="Vermerris W."/>
            <person name="Kresovich S."/>
        </authorList>
    </citation>
    <scope>NUCLEOTIDE SEQUENCE</scope>
</reference>
<sequence>MSRAASTRPLQTREWRRAWNVALEWEQKAGTARKTSSAASGREKAPRWSMRAANAVGCSGTRRVRSAVRSGGTSGKSRARARRYSTHAAKGWSCRWRGAERSEAAAATGEGRDLRWRRKGCGSGGGFGL</sequence>
<dbReference type="AlphaFoldDB" id="A0A921U520"/>
<evidence type="ECO:0000256" key="1">
    <source>
        <dbReference type="SAM" id="MobiDB-lite"/>
    </source>
</evidence>
<reference evidence="2" key="1">
    <citation type="journal article" date="2019" name="BMC Genomics">
        <title>A new reference genome for Sorghum bicolor reveals high levels of sequence similarity between sweet and grain genotypes: implications for the genetics of sugar metabolism.</title>
        <authorList>
            <person name="Cooper E.A."/>
            <person name="Brenton Z.W."/>
            <person name="Flinn B.S."/>
            <person name="Jenkins J."/>
            <person name="Shu S."/>
            <person name="Flowers D."/>
            <person name="Luo F."/>
            <person name="Wang Y."/>
            <person name="Xia P."/>
            <person name="Barry K."/>
            <person name="Daum C."/>
            <person name="Lipzen A."/>
            <person name="Yoshinaga Y."/>
            <person name="Schmutz J."/>
            <person name="Saski C."/>
            <person name="Vermerris W."/>
            <person name="Kresovich S."/>
        </authorList>
    </citation>
    <scope>NUCLEOTIDE SEQUENCE</scope>
</reference>